<evidence type="ECO:0000313" key="1">
    <source>
        <dbReference type="EMBL" id="PSB13404.1"/>
    </source>
</evidence>
<evidence type="ECO:0000313" key="2">
    <source>
        <dbReference type="Proteomes" id="UP000238634"/>
    </source>
</evidence>
<protein>
    <submittedName>
        <fullName evidence="1">Uncharacterized protein</fullName>
    </submittedName>
</protein>
<dbReference type="EMBL" id="PVWG01000142">
    <property type="protein sequence ID" value="PSB13404.1"/>
    <property type="molecule type" value="Genomic_DNA"/>
</dbReference>
<accession>A0A2T1CZ35</accession>
<reference evidence="1 2" key="2">
    <citation type="submission" date="2018-03" db="EMBL/GenBank/DDBJ databases">
        <title>The ancient ancestry and fast evolution of plastids.</title>
        <authorList>
            <person name="Moore K.R."/>
            <person name="Magnabosco C."/>
            <person name="Momper L."/>
            <person name="Gold D.A."/>
            <person name="Bosak T."/>
            <person name="Fournier G.P."/>
        </authorList>
    </citation>
    <scope>NUCLEOTIDE SEQUENCE [LARGE SCALE GENOMIC DNA]</scope>
    <source>
        <strain evidence="1 2">ULC007</strain>
    </source>
</reference>
<comment type="caution">
    <text evidence="1">The sequence shown here is derived from an EMBL/GenBank/DDBJ whole genome shotgun (WGS) entry which is preliminary data.</text>
</comment>
<keyword evidence="2" id="KW-1185">Reference proteome</keyword>
<organism evidence="1 2">
    <name type="scientific">Phormidesmis priestleyi ULC007</name>
    <dbReference type="NCBI Taxonomy" id="1920490"/>
    <lineage>
        <taxon>Bacteria</taxon>
        <taxon>Bacillati</taxon>
        <taxon>Cyanobacteriota</taxon>
        <taxon>Cyanophyceae</taxon>
        <taxon>Leptolyngbyales</taxon>
        <taxon>Leptolyngbyaceae</taxon>
        <taxon>Phormidesmis</taxon>
    </lineage>
</organism>
<name>A0A2T1CZ35_9CYAN</name>
<reference evidence="1 2" key="1">
    <citation type="submission" date="2018-02" db="EMBL/GenBank/DDBJ databases">
        <authorList>
            <person name="Cohen D.B."/>
            <person name="Kent A.D."/>
        </authorList>
    </citation>
    <scope>NUCLEOTIDE SEQUENCE [LARGE SCALE GENOMIC DNA]</scope>
    <source>
        <strain evidence="1 2">ULC007</strain>
    </source>
</reference>
<dbReference type="AlphaFoldDB" id="A0A2T1CZ35"/>
<sequence>MTFYQPQSELKQHQTTLEAYFRVHPPQSLAQAAAKIEALTGIRRSRSQVQVFLQGMGRKCRRVGVLPAKADPEAQEADKKTSWGLA</sequence>
<dbReference type="Proteomes" id="UP000238634">
    <property type="component" value="Unassembled WGS sequence"/>
</dbReference>
<dbReference type="STRING" id="1920490.GCA_001895925_03157"/>
<gene>
    <name evidence="1" type="ORF">C7B65_27050</name>
</gene>
<proteinExistence type="predicted"/>